<dbReference type="EMBL" id="GGEC01065487">
    <property type="protein sequence ID" value="MBX45971.1"/>
    <property type="molecule type" value="Transcribed_RNA"/>
</dbReference>
<protein>
    <submittedName>
        <fullName evidence="1">Uncharacterized protein</fullName>
    </submittedName>
</protein>
<name>A0A2P2NUE2_RHIMU</name>
<reference evidence="1" key="1">
    <citation type="submission" date="2018-02" db="EMBL/GenBank/DDBJ databases">
        <title>Rhizophora mucronata_Transcriptome.</title>
        <authorList>
            <person name="Meera S.P."/>
            <person name="Sreeshan A."/>
            <person name="Augustine A."/>
        </authorList>
    </citation>
    <scope>NUCLEOTIDE SEQUENCE</scope>
    <source>
        <tissue evidence="1">Leaf</tissue>
    </source>
</reference>
<proteinExistence type="predicted"/>
<organism evidence="1">
    <name type="scientific">Rhizophora mucronata</name>
    <name type="common">Asiatic mangrove</name>
    <dbReference type="NCBI Taxonomy" id="61149"/>
    <lineage>
        <taxon>Eukaryota</taxon>
        <taxon>Viridiplantae</taxon>
        <taxon>Streptophyta</taxon>
        <taxon>Embryophyta</taxon>
        <taxon>Tracheophyta</taxon>
        <taxon>Spermatophyta</taxon>
        <taxon>Magnoliopsida</taxon>
        <taxon>eudicotyledons</taxon>
        <taxon>Gunneridae</taxon>
        <taxon>Pentapetalae</taxon>
        <taxon>rosids</taxon>
        <taxon>fabids</taxon>
        <taxon>Malpighiales</taxon>
        <taxon>Rhizophoraceae</taxon>
        <taxon>Rhizophora</taxon>
    </lineage>
</organism>
<dbReference type="AlphaFoldDB" id="A0A2P2NUE2"/>
<sequence>MIDIPPVVDCPSHYTRAHASIPTCLRTQRARGSLAVRCRIN</sequence>
<accession>A0A2P2NUE2</accession>
<evidence type="ECO:0000313" key="1">
    <source>
        <dbReference type="EMBL" id="MBX45971.1"/>
    </source>
</evidence>